<dbReference type="EMBL" id="UINC01142503">
    <property type="protein sequence ID" value="SVD30871.1"/>
    <property type="molecule type" value="Genomic_DNA"/>
</dbReference>
<sequence>MAEAKVISSAYSSSSPIAIPLAITETGT</sequence>
<proteinExistence type="predicted"/>
<organism evidence="1">
    <name type="scientific">marine metagenome</name>
    <dbReference type="NCBI Taxonomy" id="408172"/>
    <lineage>
        <taxon>unclassified sequences</taxon>
        <taxon>metagenomes</taxon>
        <taxon>ecological metagenomes</taxon>
    </lineage>
</organism>
<name>A0A382UAT1_9ZZZZ</name>
<evidence type="ECO:0000313" key="1">
    <source>
        <dbReference type="EMBL" id="SVD30871.1"/>
    </source>
</evidence>
<dbReference type="AlphaFoldDB" id="A0A382UAT1"/>
<protein>
    <submittedName>
        <fullName evidence="1">Uncharacterized protein</fullName>
    </submittedName>
</protein>
<accession>A0A382UAT1</accession>
<reference evidence="1" key="1">
    <citation type="submission" date="2018-05" db="EMBL/GenBank/DDBJ databases">
        <authorList>
            <person name="Lanie J.A."/>
            <person name="Ng W.-L."/>
            <person name="Kazmierczak K.M."/>
            <person name="Andrzejewski T.M."/>
            <person name="Davidsen T.M."/>
            <person name="Wayne K.J."/>
            <person name="Tettelin H."/>
            <person name="Glass J.I."/>
            <person name="Rusch D."/>
            <person name="Podicherti R."/>
            <person name="Tsui H.-C.T."/>
            <person name="Winkler M.E."/>
        </authorList>
    </citation>
    <scope>NUCLEOTIDE SEQUENCE</scope>
</reference>
<gene>
    <name evidence="1" type="ORF">METZ01_LOCUS383725</name>
</gene>